<keyword evidence="4" id="KW-1185">Reference proteome</keyword>
<proteinExistence type="predicted"/>
<protein>
    <submittedName>
        <fullName evidence="3">DNase I-like protein</fullName>
    </submittedName>
</protein>
<dbReference type="InterPro" id="IPR036691">
    <property type="entry name" value="Endo/exonu/phosph_ase_sf"/>
</dbReference>
<feature type="domain" description="Endonuclease/exonuclease/phosphatase" evidence="2">
    <location>
        <begin position="38"/>
        <end position="153"/>
    </location>
</feature>
<dbReference type="InParanoid" id="J0WN21"/>
<dbReference type="EMBL" id="JH688350">
    <property type="protein sequence ID" value="EJD33235.1"/>
    <property type="molecule type" value="Genomic_DNA"/>
</dbReference>
<evidence type="ECO:0000259" key="2">
    <source>
        <dbReference type="Pfam" id="PF03372"/>
    </source>
</evidence>
<evidence type="ECO:0000256" key="1">
    <source>
        <dbReference type="SAM" id="MobiDB-lite"/>
    </source>
</evidence>
<sequence length="301" mass="35081">ITHKVLIPGRAILARIEWHSGDYLNILAVYAPTSKQENKNFWDKLLEAQKEANEDQAKVDVLLGDFNFVEDSLDRFPTKLNPIDAPSSFSNIRRAWGLHDGWRKTFPDKIEWTWRNKAHKSMSRIDRIYVTDQLLKASREWDITISSLNESDHSRVLAEIVHARAPETGPGRWTMDARLCKDDEFMDRAEKIAAQHVEDMRKVNPDTRNEEHNVQRIWARAKLEITTIAKKRQRELRSALKSKVNTKMKEREEIKECLIGQMETRPRRKQLKSCGRWKAKSSTCKATGPEKLSRTETIRPL</sequence>
<evidence type="ECO:0000313" key="4">
    <source>
        <dbReference type="Proteomes" id="UP000006514"/>
    </source>
</evidence>
<feature type="compositionally biased region" description="Basic and acidic residues" evidence="1">
    <location>
        <begin position="291"/>
        <end position="301"/>
    </location>
</feature>
<dbReference type="eggNOG" id="ENOG502SMUP">
    <property type="taxonomic scope" value="Eukaryota"/>
</dbReference>
<dbReference type="Gene3D" id="3.60.10.10">
    <property type="entry name" value="Endonuclease/exonuclease/phosphatase"/>
    <property type="match status" value="1"/>
</dbReference>
<feature type="non-terminal residue" evidence="3">
    <location>
        <position position="1"/>
    </location>
</feature>
<dbReference type="GO" id="GO:0003824">
    <property type="term" value="F:catalytic activity"/>
    <property type="evidence" value="ECO:0007669"/>
    <property type="project" value="InterPro"/>
</dbReference>
<dbReference type="InterPro" id="IPR005135">
    <property type="entry name" value="Endo/exonuclease/phosphatase"/>
</dbReference>
<organism evidence="3 4">
    <name type="scientific">Auricularia subglabra (strain TFB-10046 / SS5)</name>
    <name type="common">White-rot fungus</name>
    <name type="synonym">Auricularia delicata (strain TFB10046)</name>
    <dbReference type="NCBI Taxonomy" id="717982"/>
    <lineage>
        <taxon>Eukaryota</taxon>
        <taxon>Fungi</taxon>
        <taxon>Dikarya</taxon>
        <taxon>Basidiomycota</taxon>
        <taxon>Agaricomycotina</taxon>
        <taxon>Agaricomycetes</taxon>
        <taxon>Auriculariales</taxon>
        <taxon>Auriculariaceae</taxon>
        <taxon>Auricularia</taxon>
    </lineage>
</organism>
<name>J0WN21_AURST</name>
<dbReference type="OMA" id="QNTIREW"/>
<reference evidence="4" key="1">
    <citation type="journal article" date="2012" name="Science">
        <title>The Paleozoic origin of enzymatic lignin decomposition reconstructed from 31 fungal genomes.</title>
        <authorList>
            <person name="Floudas D."/>
            <person name="Binder M."/>
            <person name="Riley R."/>
            <person name="Barry K."/>
            <person name="Blanchette R.A."/>
            <person name="Henrissat B."/>
            <person name="Martinez A.T."/>
            <person name="Otillar R."/>
            <person name="Spatafora J.W."/>
            <person name="Yadav J.S."/>
            <person name="Aerts A."/>
            <person name="Benoit I."/>
            <person name="Boyd A."/>
            <person name="Carlson A."/>
            <person name="Copeland A."/>
            <person name="Coutinho P.M."/>
            <person name="de Vries R.P."/>
            <person name="Ferreira P."/>
            <person name="Findley K."/>
            <person name="Foster B."/>
            <person name="Gaskell J."/>
            <person name="Glotzer D."/>
            <person name="Gorecki P."/>
            <person name="Heitman J."/>
            <person name="Hesse C."/>
            <person name="Hori C."/>
            <person name="Igarashi K."/>
            <person name="Jurgens J.A."/>
            <person name="Kallen N."/>
            <person name="Kersten P."/>
            <person name="Kohler A."/>
            <person name="Kuees U."/>
            <person name="Kumar T.K.A."/>
            <person name="Kuo A."/>
            <person name="LaButti K."/>
            <person name="Larrondo L.F."/>
            <person name="Lindquist E."/>
            <person name="Ling A."/>
            <person name="Lombard V."/>
            <person name="Lucas S."/>
            <person name="Lundell T."/>
            <person name="Martin R."/>
            <person name="McLaughlin D.J."/>
            <person name="Morgenstern I."/>
            <person name="Morin E."/>
            <person name="Murat C."/>
            <person name="Nagy L.G."/>
            <person name="Nolan M."/>
            <person name="Ohm R.A."/>
            <person name="Patyshakuliyeva A."/>
            <person name="Rokas A."/>
            <person name="Ruiz-Duenas F.J."/>
            <person name="Sabat G."/>
            <person name="Salamov A."/>
            <person name="Samejima M."/>
            <person name="Schmutz J."/>
            <person name="Slot J.C."/>
            <person name="St John F."/>
            <person name="Stenlid J."/>
            <person name="Sun H."/>
            <person name="Sun S."/>
            <person name="Syed K."/>
            <person name="Tsang A."/>
            <person name="Wiebenga A."/>
            <person name="Young D."/>
            <person name="Pisabarro A."/>
            <person name="Eastwood D.C."/>
            <person name="Martin F."/>
            <person name="Cullen D."/>
            <person name="Grigoriev I.V."/>
            <person name="Hibbett D.S."/>
        </authorList>
    </citation>
    <scope>NUCLEOTIDE SEQUENCE [LARGE SCALE GENOMIC DNA]</scope>
    <source>
        <strain evidence="4">TFB10046</strain>
    </source>
</reference>
<dbReference type="OrthoDB" id="3264871at2759"/>
<dbReference type="Proteomes" id="UP000006514">
    <property type="component" value="Unassembled WGS sequence"/>
</dbReference>
<gene>
    <name evidence="3" type="ORF">AURDEDRAFT_77134</name>
</gene>
<dbReference type="AlphaFoldDB" id="J0WN21"/>
<dbReference type="SUPFAM" id="SSF56219">
    <property type="entry name" value="DNase I-like"/>
    <property type="match status" value="1"/>
</dbReference>
<evidence type="ECO:0000313" key="3">
    <source>
        <dbReference type="EMBL" id="EJD33235.1"/>
    </source>
</evidence>
<dbReference type="Pfam" id="PF03372">
    <property type="entry name" value="Exo_endo_phos"/>
    <property type="match status" value="1"/>
</dbReference>
<accession>J0WN21</accession>
<feature type="region of interest" description="Disordered" evidence="1">
    <location>
        <begin position="280"/>
        <end position="301"/>
    </location>
</feature>
<dbReference type="KEGG" id="adl:AURDEDRAFT_77134"/>